<comment type="caution">
    <text evidence="1">The sequence shown here is derived from an EMBL/GenBank/DDBJ whole genome shotgun (WGS) entry which is preliminary data.</text>
</comment>
<accession>A0ABY0EVV7</accession>
<organism evidence="1 2">
    <name type="scientific">Clostridium tetani</name>
    <dbReference type="NCBI Taxonomy" id="1513"/>
    <lineage>
        <taxon>Bacteria</taxon>
        <taxon>Bacillati</taxon>
        <taxon>Bacillota</taxon>
        <taxon>Clostridia</taxon>
        <taxon>Eubacteriales</taxon>
        <taxon>Clostridiaceae</taxon>
        <taxon>Clostridium</taxon>
    </lineage>
</organism>
<gene>
    <name evidence="1" type="ORF">DP131_00310</name>
</gene>
<dbReference type="EMBL" id="QMAU01000010">
    <property type="protein sequence ID" value="RXI58948.1"/>
    <property type="molecule type" value="Genomic_DNA"/>
</dbReference>
<evidence type="ECO:0000313" key="1">
    <source>
        <dbReference type="EMBL" id="RXI58948.1"/>
    </source>
</evidence>
<name>A0ABY0EVV7_CLOTA</name>
<sequence length="107" mass="12802">MENRIEELLKEYFKEYSFYTQLVRGTEKILKENDDKELKVSLEKNKEIKNILQGFLEDLYKLTNGVKEENIELDMASYFFHQFKGSKVKFGSEKFDKKAIKYIQSLV</sequence>
<evidence type="ECO:0008006" key="3">
    <source>
        <dbReference type="Google" id="ProtNLM"/>
    </source>
</evidence>
<evidence type="ECO:0000313" key="2">
    <source>
        <dbReference type="Proteomes" id="UP000290273"/>
    </source>
</evidence>
<dbReference type="RefSeq" id="WP_129010654.1">
    <property type="nucleotide sequence ID" value="NZ_QMAU01000010.1"/>
</dbReference>
<proteinExistence type="predicted"/>
<reference evidence="1 2" key="1">
    <citation type="submission" date="2018-06" db="EMBL/GenBank/DDBJ databases">
        <title>Genome conservation of Clostridium tetani.</title>
        <authorList>
            <person name="Bruggemann H."/>
            <person name="Popoff M.R."/>
        </authorList>
    </citation>
    <scope>NUCLEOTIDE SEQUENCE [LARGE SCALE GENOMIC DNA]</scope>
    <source>
        <strain evidence="1 2">63.05</strain>
    </source>
</reference>
<dbReference type="Proteomes" id="UP000290273">
    <property type="component" value="Unassembled WGS sequence"/>
</dbReference>
<protein>
    <recommendedName>
        <fullName evidence="3">HPt domain-containing protein</fullName>
    </recommendedName>
</protein>